<dbReference type="PANTHER" id="PTHR43297:SF2">
    <property type="entry name" value="DIPEPTIDE TRANSPORT ATP-BINDING PROTEIN DPPD"/>
    <property type="match status" value="1"/>
</dbReference>
<keyword evidence="5" id="KW-0547">Nucleotide-binding</keyword>
<dbReference type="PROSITE" id="PS00211">
    <property type="entry name" value="ABC_TRANSPORTER_1"/>
    <property type="match status" value="1"/>
</dbReference>
<dbReference type="CDD" id="cd03257">
    <property type="entry name" value="ABC_NikE_OppD_transporters"/>
    <property type="match status" value="1"/>
</dbReference>
<dbReference type="SUPFAM" id="SSF52540">
    <property type="entry name" value="P-loop containing nucleoside triphosphate hydrolases"/>
    <property type="match status" value="1"/>
</dbReference>
<dbReference type="EMBL" id="JAOTPO010000030">
    <property type="protein sequence ID" value="MDE5416269.1"/>
    <property type="molecule type" value="Genomic_DNA"/>
</dbReference>
<evidence type="ECO:0000256" key="1">
    <source>
        <dbReference type="ARBA" id="ARBA00004202"/>
    </source>
</evidence>
<dbReference type="RefSeq" id="WP_275120859.1">
    <property type="nucleotide sequence ID" value="NZ_JAOTPO010000030.1"/>
</dbReference>
<evidence type="ECO:0000256" key="4">
    <source>
        <dbReference type="ARBA" id="ARBA00022475"/>
    </source>
</evidence>
<dbReference type="InterPro" id="IPR050388">
    <property type="entry name" value="ABC_Ni/Peptide_Import"/>
</dbReference>
<dbReference type="Pfam" id="PF00005">
    <property type="entry name" value="ABC_tran"/>
    <property type="match status" value="1"/>
</dbReference>
<keyword evidence="3" id="KW-0813">Transport</keyword>
<accession>A0ABT5VLG5</accession>
<proteinExistence type="inferred from homology"/>
<evidence type="ECO:0000313" key="10">
    <source>
        <dbReference type="Proteomes" id="UP001148125"/>
    </source>
</evidence>
<evidence type="ECO:0000256" key="3">
    <source>
        <dbReference type="ARBA" id="ARBA00022448"/>
    </source>
</evidence>
<dbReference type="InterPro" id="IPR027417">
    <property type="entry name" value="P-loop_NTPase"/>
</dbReference>
<keyword evidence="10" id="KW-1185">Reference proteome</keyword>
<dbReference type="PROSITE" id="PS50893">
    <property type="entry name" value="ABC_TRANSPORTER_2"/>
    <property type="match status" value="1"/>
</dbReference>
<comment type="caution">
    <text evidence="9">The sequence shown here is derived from an EMBL/GenBank/DDBJ whole genome shotgun (WGS) entry which is preliminary data.</text>
</comment>
<keyword evidence="7" id="KW-0472">Membrane</keyword>
<evidence type="ECO:0000256" key="5">
    <source>
        <dbReference type="ARBA" id="ARBA00022741"/>
    </source>
</evidence>
<evidence type="ECO:0000256" key="2">
    <source>
        <dbReference type="ARBA" id="ARBA00005417"/>
    </source>
</evidence>
<feature type="domain" description="ABC transporter" evidence="8">
    <location>
        <begin position="2"/>
        <end position="252"/>
    </location>
</feature>
<dbReference type="Pfam" id="PF08352">
    <property type="entry name" value="oligo_HPY"/>
    <property type="match status" value="1"/>
</dbReference>
<dbReference type="InterPro" id="IPR013563">
    <property type="entry name" value="Oligopep_ABC_C"/>
</dbReference>
<dbReference type="Proteomes" id="UP001148125">
    <property type="component" value="Unassembled WGS sequence"/>
</dbReference>
<dbReference type="InterPro" id="IPR003593">
    <property type="entry name" value="AAA+_ATPase"/>
</dbReference>
<comment type="subcellular location">
    <subcellularLocation>
        <location evidence="1">Cell membrane</location>
        <topology evidence="1">Peripheral membrane protein</topology>
    </subcellularLocation>
</comment>
<dbReference type="GO" id="GO:0005524">
    <property type="term" value="F:ATP binding"/>
    <property type="evidence" value="ECO:0007669"/>
    <property type="project" value="UniProtKB-KW"/>
</dbReference>
<keyword evidence="6 9" id="KW-0067">ATP-binding</keyword>
<evidence type="ECO:0000256" key="7">
    <source>
        <dbReference type="ARBA" id="ARBA00023136"/>
    </source>
</evidence>
<dbReference type="SMART" id="SM00382">
    <property type="entry name" value="AAA"/>
    <property type="match status" value="1"/>
</dbReference>
<sequence length="331" mass="37158">MLELKDVSVDLKRNNQSVTIVESVNFELQRGEILGMIGESGSGKSMTAKAILDILPSQAFVSQGDILFEGKSLLNLTKNEWRRWYGKEISVIMQNTTENLNPVMKIGPQMLDTYLVHHKVSKKKGKERVVEVLDQVGIRDAAKVFDSYPHELSGGMKQRVMIGIAIINHPKVIIADEPTTALDATICKQILDLLLKLRDELGIAILFISHDIHVIEYISDSLFVLYGGLPLEKGPSQAVLSSPLHPYTEALLHAVPSVKEKKSVQGIPGKVPTFEERGTGCIYRERCHYAVEACHLLQPSMYIHEELEKRRCACHAPLIHREMQKETERFA</sequence>
<keyword evidence="4" id="KW-1003">Cell membrane</keyword>
<evidence type="ECO:0000259" key="8">
    <source>
        <dbReference type="PROSITE" id="PS50893"/>
    </source>
</evidence>
<evidence type="ECO:0000256" key="6">
    <source>
        <dbReference type="ARBA" id="ARBA00022840"/>
    </source>
</evidence>
<protein>
    <submittedName>
        <fullName evidence="9">ABC transporter ATP-binding protein</fullName>
    </submittedName>
</protein>
<evidence type="ECO:0000313" key="9">
    <source>
        <dbReference type="EMBL" id="MDE5416269.1"/>
    </source>
</evidence>
<comment type="similarity">
    <text evidence="2">Belongs to the ABC transporter superfamily.</text>
</comment>
<dbReference type="NCBIfam" id="TIGR01727">
    <property type="entry name" value="oligo_HPY"/>
    <property type="match status" value="1"/>
</dbReference>
<organism evidence="9 10">
    <name type="scientific">Alkalihalobacterium chitinilyticum</name>
    <dbReference type="NCBI Taxonomy" id="2980103"/>
    <lineage>
        <taxon>Bacteria</taxon>
        <taxon>Bacillati</taxon>
        <taxon>Bacillota</taxon>
        <taxon>Bacilli</taxon>
        <taxon>Bacillales</taxon>
        <taxon>Bacillaceae</taxon>
        <taxon>Alkalihalobacterium</taxon>
    </lineage>
</organism>
<name>A0ABT5VLG5_9BACI</name>
<dbReference type="Gene3D" id="3.40.50.300">
    <property type="entry name" value="P-loop containing nucleotide triphosphate hydrolases"/>
    <property type="match status" value="1"/>
</dbReference>
<reference evidence="9" key="1">
    <citation type="submission" date="2024-05" db="EMBL/GenBank/DDBJ databases">
        <title>Alkalihalobacillus sp. strain MEB203 novel alkaliphilic bacterium from Lonar Lake, India.</title>
        <authorList>
            <person name="Joshi A."/>
            <person name="Thite S."/>
            <person name="Mengade P."/>
        </authorList>
    </citation>
    <scope>NUCLEOTIDE SEQUENCE</scope>
    <source>
        <strain evidence="9">MEB 203</strain>
    </source>
</reference>
<dbReference type="InterPro" id="IPR017871">
    <property type="entry name" value="ABC_transporter-like_CS"/>
</dbReference>
<dbReference type="PANTHER" id="PTHR43297">
    <property type="entry name" value="OLIGOPEPTIDE TRANSPORT ATP-BINDING PROTEIN APPD"/>
    <property type="match status" value="1"/>
</dbReference>
<gene>
    <name evidence="9" type="ORF">N7Z68_23490</name>
</gene>
<dbReference type="InterPro" id="IPR003439">
    <property type="entry name" value="ABC_transporter-like_ATP-bd"/>
</dbReference>